<feature type="region of interest" description="Disordered" evidence="1">
    <location>
        <begin position="169"/>
        <end position="224"/>
    </location>
</feature>
<feature type="region of interest" description="Disordered" evidence="1">
    <location>
        <begin position="994"/>
        <end position="1019"/>
    </location>
</feature>
<feature type="compositionally biased region" description="Polar residues" evidence="1">
    <location>
        <begin position="450"/>
        <end position="504"/>
    </location>
</feature>
<dbReference type="Proteomes" id="UP001153636">
    <property type="component" value="Chromosome 3"/>
</dbReference>
<feature type="region of interest" description="Disordered" evidence="1">
    <location>
        <begin position="1131"/>
        <end position="1158"/>
    </location>
</feature>
<evidence type="ECO:0000256" key="2">
    <source>
        <dbReference type="SAM" id="SignalP"/>
    </source>
</evidence>
<proteinExistence type="predicted"/>
<reference evidence="3" key="1">
    <citation type="submission" date="2022-01" db="EMBL/GenBank/DDBJ databases">
        <authorList>
            <person name="King R."/>
        </authorList>
    </citation>
    <scope>NUCLEOTIDE SEQUENCE</scope>
</reference>
<feature type="compositionally biased region" description="Low complexity" evidence="1">
    <location>
        <begin position="195"/>
        <end position="204"/>
    </location>
</feature>
<evidence type="ECO:0000313" key="4">
    <source>
        <dbReference type="Proteomes" id="UP001153636"/>
    </source>
</evidence>
<feature type="compositionally biased region" description="Polar residues" evidence="1">
    <location>
        <begin position="632"/>
        <end position="653"/>
    </location>
</feature>
<organism evidence="3 4">
    <name type="scientific">Psylliodes chrysocephalus</name>
    <dbReference type="NCBI Taxonomy" id="3402493"/>
    <lineage>
        <taxon>Eukaryota</taxon>
        <taxon>Metazoa</taxon>
        <taxon>Ecdysozoa</taxon>
        <taxon>Arthropoda</taxon>
        <taxon>Hexapoda</taxon>
        <taxon>Insecta</taxon>
        <taxon>Pterygota</taxon>
        <taxon>Neoptera</taxon>
        <taxon>Endopterygota</taxon>
        <taxon>Coleoptera</taxon>
        <taxon>Polyphaga</taxon>
        <taxon>Cucujiformia</taxon>
        <taxon>Chrysomeloidea</taxon>
        <taxon>Chrysomelidae</taxon>
        <taxon>Galerucinae</taxon>
        <taxon>Alticini</taxon>
        <taxon>Psylliodes</taxon>
    </lineage>
</organism>
<protein>
    <submittedName>
        <fullName evidence="3">Uncharacterized protein</fullName>
    </submittedName>
</protein>
<dbReference type="OrthoDB" id="6782955at2759"/>
<name>A0A9P0GCZ9_9CUCU</name>
<gene>
    <name evidence="3" type="ORF">PSYICH_LOCUS8975</name>
</gene>
<feature type="region of interest" description="Disordered" evidence="1">
    <location>
        <begin position="1262"/>
        <end position="1284"/>
    </location>
</feature>
<feature type="compositionally biased region" description="Basic residues" evidence="1">
    <location>
        <begin position="826"/>
        <end position="836"/>
    </location>
</feature>
<feature type="region of interest" description="Disordered" evidence="1">
    <location>
        <begin position="117"/>
        <end position="148"/>
    </location>
</feature>
<feature type="region of interest" description="Disordered" evidence="1">
    <location>
        <begin position="711"/>
        <end position="879"/>
    </location>
</feature>
<keyword evidence="2" id="KW-0732">Signal</keyword>
<feature type="compositionally biased region" description="Gly residues" evidence="1">
    <location>
        <begin position="1132"/>
        <end position="1146"/>
    </location>
</feature>
<sequence length="1284" mass="131648">MKHTYLLLLLLLTVSVGRSFSYGHGVKGSINKSYSSSSASASSSAFSSSYSSGLADSDGSNNALKASSGAFSSAFAGSGTDGASAKVGSGAFAGTGSGALSGSGSFSGTGLNSQSGSYAGSGSVSGSGSSQGLGHYSGESNKAYGGETGPGHIPVVAVGSGAISGSGSYISGSGPHNTGPGHIPVVAGGSGTTSGSGSYISGQGPHNLGPGLVPATGSSHTASANDKLNPQISETPCGGNAGCSISGSQRYSGSGIIVGIGAPGQDSDKILPANGANSYAGASGNNIRVNDFQIPEEYSPKTQFPDTPKHQFPGPQGSIYDSKPVPQGGGVQKIPDIQKIPEQHTYIQSGSIENSYANSNAGSFKPGSCKSCKGPFPGPKGNINDYKPAPQGGPPAWIPEQQTQPPLVRPPIDISKFPGSPGSIYDSKPVNPGGGKIPVGIIPVVIGGPQYNQRPQNQPSYNQGPHNQPAFNQGPHNQPTNQGPYNQHTYNQGPQNQPTYNQEAPQPKPGAIAVSVIGKLPGPTGNIHNSVEVGKPVIQQVPVSIVPGTYDFPGQPGNNNNNKPVSGHGCINGQCLNQPDFRPEPNNKPGYPDCTHGECDEFGGRLGCHGDDCFGPGKKPSYGHSGSDDKTQSNSNAQHQNGNINYNFNQPTPGNYKPDCSRGQCNINGAYYPEKSLPGTPGKTCSGFECLDHEGPQVNVPVVVVPEPVKPEKVDHKISPEHPKLDFDIDLRQKPDNYYNPIHKEPSDNSKHTSSNSNANAHSSNNQEKINVQIDQQPDHIPNDIPVEADYPSTQHHPKESSTSNPNLHEEKPGESRDFLLPGNKPYHRHHVKPHRPSHEKDHPRPTQDDRPKKSHDDQPNLNHENHPEGSLPQPLPGSTYYKCTGESCELPKPGGSHPEEPGKTYYSCSGSSCPLPHVAPNQPEPSTPGCHGNQCGAGGKDRLFPSPFVPPTSNNGPSVSPVVLPVLIGVPPQGNQELPRPGNQDSTFGGKYSGSGSVANAGANSFKETGDDNLPGTGHLPLDHSLNNPYNKNNGCSSGTCQLLPGLNSQGFVSGNVVVQKADGQQVPVIDVHIPNNQAGHGQPCSGSKCSLPNQPGYGGQYIGGNAGSYSGYSGVQPCTKGNCRTSSQPGNGGAYSGGISGGISGSKSENSDRPCGNGNCGHGINAVQFGGHSGAQSGSFSGASNFGGVKGGAHIPINGGSYSGSGAFSGSNAGSFSSANSGNGQDANFKALKDILSESLKYSGLQGEVPGAFGAGSFAHSGASSHGSSSAYSGAFSSAGSY</sequence>
<evidence type="ECO:0000313" key="3">
    <source>
        <dbReference type="EMBL" id="CAH1108843.1"/>
    </source>
</evidence>
<feature type="chain" id="PRO_5040217093" evidence="2">
    <location>
        <begin position="20"/>
        <end position="1284"/>
    </location>
</feature>
<evidence type="ECO:0000256" key="1">
    <source>
        <dbReference type="SAM" id="MobiDB-lite"/>
    </source>
</evidence>
<dbReference type="EMBL" id="OV651815">
    <property type="protein sequence ID" value="CAH1108843.1"/>
    <property type="molecule type" value="Genomic_DNA"/>
</dbReference>
<feature type="signal peptide" evidence="2">
    <location>
        <begin position="1"/>
        <end position="19"/>
    </location>
</feature>
<feature type="compositionally biased region" description="Polar residues" evidence="1">
    <location>
        <begin position="767"/>
        <end position="776"/>
    </location>
</feature>
<feature type="region of interest" description="Disordered" evidence="1">
    <location>
        <begin position="620"/>
        <end position="653"/>
    </location>
</feature>
<feature type="compositionally biased region" description="Low complexity" evidence="1">
    <location>
        <begin position="752"/>
        <end position="766"/>
    </location>
</feature>
<feature type="compositionally biased region" description="Basic and acidic residues" evidence="1">
    <location>
        <begin position="837"/>
        <end position="868"/>
    </location>
</feature>
<accession>A0A9P0GCZ9</accession>
<feature type="compositionally biased region" description="Basic and acidic residues" evidence="1">
    <location>
        <begin position="711"/>
        <end position="735"/>
    </location>
</feature>
<feature type="compositionally biased region" description="Polar residues" evidence="1">
    <location>
        <begin position="995"/>
        <end position="1008"/>
    </location>
</feature>
<feature type="compositionally biased region" description="Basic and acidic residues" evidence="1">
    <location>
        <begin position="742"/>
        <end position="751"/>
    </location>
</feature>
<feature type="compositionally biased region" description="Basic and acidic residues" evidence="1">
    <location>
        <begin position="808"/>
        <end position="818"/>
    </location>
</feature>
<feature type="region of interest" description="Disordered" evidence="1">
    <location>
        <begin position="448"/>
        <end position="508"/>
    </location>
</feature>
<keyword evidence="4" id="KW-1185">Reference proteome</keyword>